<dbReference type="InterPro" id="IPR002083">
    <property type="entry name" value="MATH/TRAF_dom"/>
</dbReference>
<dbReference type="PANTHER" id="PTHR46236">
    <property type="entry name" value="TRAF-LIKE SUPERFAMILY PROTEIN"/>
    <property type="match status" value="1"/>
</dbReference>
<gene>
    <name evidence="6" type="primary">LOC113860977</name>
</gene>
<keyword evidence="1 2" id="KW-0175">Coiled coil</keyword>
<dbReference type="AlphaFoldDB" id="A0A8B8L1E5"/>
<keyword evidence="5" id="KW-1185">Reference proteome</keyword>
<evidence type="ECO:0000256" key="1">
    <source>
        <dbReference type="ARBA" id="ARBA00023054"/>
    </source>
</evidence>
<dbReference type="SMART" id="SM00061">
    <property type="entry name" value="MATH"/>
    <property type="match status" value="1"/>
</dbReference>
<dbReference type="PROSITE" id="PS50144">
    <property type="entry name" value="MATH"/>
    <property type="match status" value="1"/>
</dbReference>
<feature type="domain" description="MATH" evidence="4">
    <location>
        <begin position="12"/>
        <end position="136"/>
    </location>
</feature>
<evidence type="ECO:0000313" key="6">
    <source>
        <dbReference type="RefSeq" id="XP_027349368.1"/>
    </source>
</evidence>
<dbReference type="GeneID" id="113860977"/>
<organism evidence="5 6">
    <name type="scientific">Abrus precatorius</name>
    <name type="common">Indian licorice</name>
    <name type="synonym">Glycine abrus</name>
    <dbReference type="NCBI Taxonomy" id="3816"/>
    <lineage>
        <taxon>Eukaryota</taxon>
        <taxon>Viridiplantae</taxon>
        <taxon>Streptophyta</taxon>
        <taxon>Embryophyta</taxon>
        <taxon>Tracheophyta</taxon>
        <taxon>Spermatophyta</taxon>
        <taxon>Magnoliopsida</taxon>
        <taxon>eudicotyledons</taxon>
        <taxon>Gunneridae</taxon>
        <taxon>Pentapetalae</taxon>
        <taxon>rosids</taxon>
        <taxon>fabids</taxon>
        <taxon>Fabales</taxon>
        <taxon>Fabaceae</taxon>
        <taxon>Papilionoideae</taxon>
        <taxon>50 kb inversion clade</taxon>
        <taxon>NPAAA clade</taxon>
        <taxon>indigoferoid/millettioid clade</taxon>
        <taxon>Abreae</taxon>
        <taxon>Abrus</taxon>
    </lineage>
</organism>
<dbReference type="Pfam" id="PF22486">
    <property type="entry name" value="MATH_2"/>
    <property type="match status" value="1"/>
</dbReference>
<dbReference type="OrthoDB" id="289038at2759"/>
<proteinExistence type="predicted"/>
<dbReference type="Proteomes" id="UP000694853">
    <property type="component" value="Unplaced"/>
</dbReference>
<evidence type="ECO:0000259" key="4">
    <source>
        <dbReference type="PROSITE" id="PS50144"/>
    </source>
</evidence>
<evidence type="ECO:0000256" key="3">
    <source>
        <dbReference type="SAM" id="MobiDB-lite"/>
    </source>
</evidence>
<evidence type="ECO:0000313" key="5">
    <source>
        <dbReference type="Proteomes" id="UP000694853"/>
    </source>
</evidence>
<dbReference type="KEGG" id="aprc:113860977"/>
<dbReference type="SUPFAM" id="SSF49599">
    <property type="entry name" value="TRAF domain-like"/>
    <property type="match status" value="1"/>
</dbReference>
<evidence type="ECO:0000256" key="2">
    <source>
        <dbReference type="SAM" id="Coils"/>
    </source>
</evidence>
<name>A0A8B8L1E5_ABRPR</name>
<dbReference type="RefSeq" id="XP_027349368.1">
    <property type="nucleotide sequence ID" value="XM_027493567.1"/>
</dbReference>
<feature type="compositionally biased region" description="Low complexity" evidence="3">
    <location>
        <begin position="173"/>
        <end position="184"/>
    </location>
</feature>
<dbReference type="Gene3D" id="2.60.210.10">
    <property type="entry name" value="Apoptosis, Tumor Necrosis Factor Receptor Associated Protein 2, Chain A"/>
    <property type="match status" value="1"/>
</dbReference>
<dbReference type="CDD" id="cd00121">
    <property type="entry name" value="MATH"/>
    <property type="match status" value="1"/>
</dbReference>
<accession>A0A8B8L1E5</accession>
<reference evidence="5" key="1">
    <citation type="journal article" date="2019" name="Toxins">
        <title>Detection of Abrin-Like and Prepropulchellin-Like Toxin Genes and Transcripts Using Whole Genome Sequencing and Full-Length Transcript Sequencing of Abrus precatorius.</title>
        <authorList>
            <person name="Hovde B.T."/>
            <person name="Daligault H.E."/>
            <person name="Hanschen E.R."/>
            <person name="Kunde Y.A."/>
            <person name="Johnson M.B."/>
            <person name="Starkenburg S.R."/>
            <person name="Johnson S.L."/>
        </authorList>
    </citation>
    <scope>NUCLEOTIDE SEQUENCE [LARGE SCALE GENOMIC DNA]</scope>
</reference>
<dbReference type="InterPro" id="IPR008974">
    <property type="entry name" value="TRAF-like"/>
</dbReference>
<feature type="coiled-coil region" evidence="2">
    <location>
        <begin position="347"/>
        <end position="388"/>
    </location>
</feature>
<dbReference type="PANTHER" id="PTHR46236:SF36">
    <property type="entry name" value="MATH (MEPRIN AND TRAF-C-LIKE) DOMAIN PROTEIN"/>
    <property type="match status" value="1"/>
</dbReference>
<dbReference type="InterPro" id="IPR050804">
    <property type="entry name" value="MCC"/>
</dbReference>
<protein>
    <submittedName>
        <fullName evidence="6">MATH domain and coiled-coil domain-containing protein At3g58270-like</fullName>
    </submittedName>
</protein>
<feature type="region of interest" description="Disordered" evidence="3">
    <location>
        <begin position="169"/>
        <end position="191"/>
    </location>
</feature>
<sequence>MESQQVKGVVAVEKFTWKVEAFSKLKNKKISSKAFKVGGYRWKIVLYPKGRDVEYLSLYMKVADSLAPYGWSRFASFRLALINHVDTKKSIVKETQQKFNAGNSAWGSSSFIPLSEFHDPTQGYLVNDTCIIEAQVSVSKVAFNIPDNLATIHKPNGDQPGLTEVEIEEQEMTPSDVTSSPTSTHDSKSDNVNEVEEQFVHSEDQEMGPKQVEFIPSAPPMYPSLFNEYEEVILTPLSDLIDFKSLEPEEAYFIPLWEEVCSWHPSLVENQKRRSPRFILWAFIALGRVLHFLKTKTLRDMGKDDCMMHLQTLWEELQPFGFDLIWLEPHVKSALGAKAYLERAECMKNLRVNVASLEMETRKLKAKLAVTELDLEVARKDLEEVENGFEERDMDAELGYGVP</sequence>
<reference evidence="6" key="2">
    <citation type="submission" date="2025-08" db="UniProtKB">
        <authorList>
            <consortium name="RefSeq"/>
        </authorList>
    </citation>
    <scope>IDENTIFICATION</scope>
    <source>
        <tissue evidence="6">Young leaves</tissue>
    </source>
</reference>